<feature type="region of interest" description="Disordered" evidence="6">
    <location>
        <begin position="576"/>
        <end position="610"/>
    </location>
</feature>
<evidence type="ECO:0000256" key="1">
    <source>
        <dbReference type="ARBA" id="ARBA00004123"/>
    </source>
</evidence>
<dbReference type="SUPFAM" id="SSF54171">
    <property type="entry name" value="DNA-binding domain"/>
    <property type="match status" value="3"/>
</dbReference>
<dbReference type="InterPro" id="IPR016177">
    <property type="entry name" value="DNA-bd_dom_sf"/>
</dbReference>
<organism evidence="8 9">
    <name type="scientific">Polyplax serrata</name>
    <name type="common">Common mouse louse</name>
    <dbReference type="NCBI Taxonomy" id="468196"/>
    <lineage>
        <taxon>Eukaryota</taxon>
        <taxon>Metazoa</taxon>
        <taxon>Ecdysozoa</taxon>
        <taxon>Arthropoda</taxon>
        <taxon>Hexapoda</taxon>
        <taxon>Insecta</taxon>
        <taxon>Pterygota</taxon>
        <taxon>Neoptera</taxon>
        <taxon>Paraneoptera</taxon>
        <taxon>Psocodea</taxon>
        <taxon>Troctomorpha</taxon>
        <taxon>Phthiraptera</taxon>
        <taxon>Anoplura</taxon>
        <taxon>Polyplacidae</taxon>
        <taxon>Polyplax</taxon>
    </lineage>
</organism>
<evidence type="ECO:0000313" key="8">
    <source>
        <dbReference type="EMBL" id="KAK6642462.1"/>
    </source>
</evidence>
<dbReference type="PROSITE" id="PS50982">
    <property type="entry name" value="MBD"/>
    <property type="match status" value="3"/>
</dbReference>
<gene>
    <name evidence="8" type="ORF">RUM43_003964</name>
</gene>
<feature type="domain" description="MBD" evidence="7">
    <location>
        <begin position="500"/>
        <end position="570"/>
    </location>
</feature>
<feature type="compositionally biased region" description="Acidic residues" evidence="6">
    <location>
        <begin position="598"/>
        <end position="610"/>
    </location>
</feature>
<dbReference type="AlphaFoldDB" id="A0AAN8P7E1"/>
<feature type="region of interest" description="Disordered" evidence="6">
    <location>
        <begin position="706"/>
        <end position="727"/>
    </location>
</feature>
<evidence type="ECO:0000256" key="4">
    <source>
        <dbReference type="ARBA" id="ARBA00023163"/>
    </source>
</evidence>
<keyword evidence="2" id="KW-0805">Transcription regulation</keyword>
<dbReference type="Gene3D" id="1.10.20.10">
    <property type="entry name" value="Histone, subunit A"/>
    <property type="match status" value="1"/>
</dbReference>
<proteinExistence type="predicted"/>
<dbReference type="GO" id="GO:0005654">
    <property type="term" value="C:nucleoplasm"/>
    <property type="evidence" value="ECO:0007669"/>
    <property type="project" value="UniProtKB-ARBA"/>
</dbReference>
<keyword evidence="5" id="KW-0539">Nucleus</keyword>
<feature type="domain" description="MBD" evidence="7">
    <location>
        <begin position="631"/>
        <end position="702"/>
    </location>
</feature>
<evidence type="ECO:0000259" key="7">
    <source>
        <dbReference type="PROSITE" id="PS50982"/>
    </source>
</evidence>
<reference evidence="8 9" key="1">
    <citation type="submission" date="2023-10" db="EMBL/GenBank/DDBJ databases">
        <title>Genomes of two closely related lineages of the louse Polyplax serrata with different host specificities.</title>
        <authorList>
            <person name="Martinu J."/>
            <person name="Tarabai H."/>
            <person name="Stefka J."/>
            <person name="Hypsa V."/>
        </authorList>
    </citation>
    <scope>NUCLEOTIDE SEQUENCE [LARGE SCALE GENOMIC DNA]</scope>
    <source>
        <strain evidence="8">HR10_N</strain>
    </source>
</reference>
<dbReference type="CDD" id="cd00122">
    <property type="entry name" value="MBD"/>
    <property type="match status" value="1"/>
</dbReference>
<dbReference type="GO" id="GO:0003677">
    <property type="term" value="F:DNA binding"/>
    <property type="evidence" value="ECO:0007669"/>
    <property type="project" value="UniProtKB-KW"/>
</dbReference>
<dbReference type="SMART" id="SM00391">
    <property type="entry name" value="MBD"/>
    <property type="match status" value="3"/>
</dbReference>
<accession>A0AAN8P7E1</accession>
<sequence>MKSPIQDTQEISTTTNVNNISTKSVKDSVYINNHLSKIAADHDVRISGTMIKVTYKKPIKDQFVTQVSTNGHSFNEKPTLNIKNLNNSLNKLNVQLNHDRIERSIMNRSVSESENIKILNNKKSISVIKGSDSPIFHSTPKWNTEATERKKKEYINGLDLLMKLKNKNLSDKSVNQYHIKPGVKMNSYNMAQTSSNVPIRASTSEKLQAAGIKLPKGITIIRVKGNGNNKVERKPGSVEEISIKPKVKRDGSESDVFSSGNKLQIGLKRKFKVDNEVVPPKILKKNYANSQGIQKKISKPNDMLNSSEIIIRECVEYDSPHNSSGYSRKEILRDDPELPPGWKRVVHTRYGGTPFEKHVVYIYSPQGKKFQFKWKLRRYLEKTKSPLRAEQFHFGLYKRTRQSFVPPNVGQEGEDTCLDDKIQLPKDKTPSSVGKSTLVSKVRAFNVKHSTPISSPQGKGKWGQYRQIIKSEKNGQSFNNDDEEEEGDDAPSLNSTQVDKRQMLIFDPDLPLGWKRIINTNASTGKPQVNIISPDGRIFRRRYRLNEYLIKHEMNHTLDQFYFGLYPKKDPIKLEDVSNNSLEPNGTSDGTQNIKTETEEEEEDEDSPSEMINDNEELILCENDMTKFSQYATPMYEDPNLPDGWIRFIKIRACGRNAGRMEVVIVSPDGKRFRSRAQMENYFQKNDIGYNPEDFDFNVFGRPRKRSHPIQWDDSNSFRRRSKPQIKSERPVADLDLTRVKDVKLSREGEMINSVTGMMISCELSTERSERRLRMPRNEHEKLLGEYLESQTNVKTDEDHVSPHWVQTLIKCRSDFRNLEPEAVSIIAKKTEDFIRELTIEAYKNAENAEASLEYNDIANVVDKHESLTYLKTFIPKKITYKEYVKLNRPKQFLSFT</sequence>
<evidence type="ECO:0000256" key="6">
    <source>
        <dbReference type="SAM" id="MobiDB-lite"/>
    </source>
</evidence>
<dbReference type="Proteomes" id="UP001372834">
    <property type="component" value="Unassembled WGS sequence"/>
</dbReference>
<keyword evidence="3" id="KW-0238">DNA-binding</keyword>
<feature type="domain" description="MBD" evidence="7">
    <location>
        <begin position="328"/>
        <end position="399"/>
    </location>
</feature>
<dbReference type="InterPro" id="IPR001739">
    <property type="entry name" value="Methyl_CpG_DNA-bd"/>
</dbReference>
<dbReference type="EMBL" id="JAWJWE010000002">
    <property type="protein sequence ID" value="KAK6642462.1"/>
    <property type="molecule type" value="Genomic_DNA"/>
</dbReference>
<protein>
    <recommendedName>
        <fullName evidence="7">MBD domain-containing protein</fullName>
    </recommendedName>
</protein>
<dbReference type="Gene3D" id="3.30.890.10">
    <property type="entry name" value="Methyl-cpg-binding Protein 2, Chain A"/>
    <property type="match status" value="3"/>
</dbReference>
<dbReference type="Pfam" id="PF01429">
    <property type="entry name" value="MBD"/>
    <property type="match status" value="2"/>
</dbReference>
<dbReference type="InterPro" id="IPR009072">
    <property type="entry name" value="Histone-fold"/>
</dbReference>
<dbReference type="CDD" id="cd01396">
    <property type="entry name" value="MeCP2_MBD"/>
    <property type="match status" value="1"/>
</dbReference>
<feature type="compositionally biased region" description="Polar residues" evidence="6">
    <location>
        <begin position="577"/>
        <end position="595"/>
    </location>
</feature>
<evidence type="ECO:0000256" key="5">
    <source>
        <dbReference type="ARBA" id="ARBA00023242"/>
    </source>
</evidence>
<name>A0AAN8P7E1_POLSC</name>
<evidence type="ECO:0000313" key="9">
    <source>
        <dbReference type="Proteomes" id="UP001372834"/>
    </source>
</evidence>
<evidence type="ECO:0000256" key="3">
    <source>
        <dbReference type="ARBA" id="ARBA00023125"/>
    </source>
</evidence>
<dbReference type="SUPFAM" id="SSF47113">
    <property type="entry name" value="Histone-fold"/>
    <property type="match status" value="1"/>
</dbReference>
<dbReference type="PANTHER" id="PTHR12396">
    <property type="entry name" value="METHYL-CPG BINDING PROTEIN, MBD"/>
    <property type="match status" value="1"/>
</dbReference>
<feature type="region of interest" description="Disordered" evidence="6">
    <location>
        <begin position="473"/>
        <end position="499"/>
    </location>
</feature>
<comment type="subcellular location">
    <subcellularLocation>
        <location evidence="1">Nucleus</location>
    </subcellularLocation>
</comment>
<keyword evidence="4" id="KW-0804">Transcription</keyword>
<evidence type="ECO:0000256" key="2">
    <source>
        <dbReference type="ARBA" id="ARBA00023015"/>
    </source>
</evidence>
<feature type="compositionally biased region" description="Acidic residues" evidence="6">
    <location>
        <begin position="480"/>
        <end position="489"/>
    </location>
</feature>
<dbReference type="GO" id="GO:0046982">
    <property type="term" value="F:protein heterodimerization activity"/>
    <property type="evidence" value="ECO:0007669"/>
    <property type="project" value="InterPro"/>
</dbReference>
<comment type="caution">
    <text evidence="8">The sequence shown here is derived from an EMBL/GenBank/DDBJ whole genome shotgun (WGS) entry which is preliminary data.</text>
</comment>